<evidence type="ECO:0000313" key="1">
    <source>
        <dbReference type="EMBL" id="MET3752944.1"/>
    </source>
</evidence>
<gene>
    <name evidence="1" type="ORF">ABID08_000283</name>
</gene>
<proteinExistence type="predicted"/>
<name>A0ABV2M9Y3_9HYPH</name>
<organism evidence="1 2">
    <name type="scientific">Rhizobium binae</name>
    <dbReference type="NCBI Taxonomy" id="1138190"/>
    <lineage>
        <taxon>Bacteria</taxon>
        <taxon>Pseudomonadati</taxon>
        <taxon>Pseudomonadota</taxon>
        <taxon>Alphaproteobacteria</taxon>
        <taxon>Hyphomicrobiales</taxon>
        <taxon>Rhizobiaceae</taxon>
        <taxon>Rhizobium/Agrobacterium group</taxon>
        <taxon>Rhizobium</taxon>
    </lineage>
</organism>
<reference evidence="1 2" key="1">
    <citation type="submission" date="2024-06" db="EMBL/GenBank/DDBJ databases">
        <title>Genomic Encyclopedia of Type Strains, Phase IV (KMG-IV): sequencing the most valuable type-strain genomes for metagenomic binning, comparative biology and taxonomic classification.</title>
        <authorList>
            <person name="Goeker M."/>
        </authorList>
    </citation>
    <scope>NUCLEOTIDE SEQUENCE [LARGE SCALE GENOMIC DNA]</scope>
    <source>
        <strain evidence="1 2">DSM 29288</strain>
    </source>
</reference>
<sequence length="32" mass="3142">MPAAALVALIGLDATALDHLSARARAALAPAE</sequence>
<keyword evidence="2" id="KW-1185">Reference proteome</keyword>
<comment type="caution">
    <text evidence="1">The sequence shown here is derived from an EMBL/GenBank/DDBJ whole genome shotgun (WGS) entry which is preliminary data.</text>
</comment>
<evidence type="ECO:0000313" key="2">
    <source>
        <dbReference type="Proteomes" id="UP001549077"/>
    </source>
</evidence>
<protein>
    <submittedName>
        <fullName evidence="1">Uncharacterized protein</fullName>
    </submittedName>
</protein>
<dbReference type="Proteomes" id="UP001549077">
    <property type="component" value="Unassembled WGS sequence"/>
</dbReference>
<accession>A0ABV2M9Y3</accession>
<dbReference type="EMBL" id="JBEPMY010000001">
    <property type="protein sequence ID" value="MET3752944.1"/>
    <property type="molecule type" value="Genomic_DNA"/>
</dbReference>